<evidence type="ECO:0000313" key="2">
    <source>
        <dbReference type="EMBL" id="MDQ0441567.1"/>
    </source>
</evidence>
<keyword evidence="1" id="KW-1133">Transmembrane helix</keyword>
<gene>
    <name evidence="2" type="ORF">QO016_001050</name>
</gene>
<dbReference type="RefSeq" id="WP_283206187.1">
    <property type="nucleotide sequence ID" value="NZ_BPQX01000037.1"/>
</dbReference>
<keyword evidence="1" id="KW-0812">Transmembrane</keyword>
<name>A0ABU0HHZ9_9HYPH</name>
<proteinExistence type="predicted"/>
<keyword evidence="1" id="KW-0472">Membrane</keyword>
<comment type="caution">
    <text evidence="2">The sequence shown here is derived from an EMBL/GenBank/DDBJ whole genome shotgun (WGS) entry which is preliminary data.</text>
</comment>
<feature type="transmembrane region" description="Helical" evidence="1">
    <location>
        <begin position="21"/>
        <end position="39"/>
    </location>
</feature>
<protein>
    <submittedName>
        <fullName evidence="2">Uncharacterized protein</fullName>
    </submittedName>
</protein>
<evidence type="ECO:0000256" key="1">
    <source>
        <dbReference type="SAM" id="Phobius"/>
    </source>
</evidence>
<dbReference type="EMBL" id="JAUSVV010000002">
    <property type="protein sequence ID" value="MDQ0441567.1"/>
    <property type="molecule type" value="Genomic_DNA"/>
</dbReference>
<accession>A0ABU0HHZ9</accession>
<organism evidence="2 3">
    <name type="scientific">Methylobacterium persicinum</name>
    <dbReference type="NCBI Taxonomy" id="374426"/>
    <lineage>
        <taxon>Bacteria</taxon>
        <taxon>Pseudomonadati</taxon>
        <taxon>Pseudomonadota</taxon>
        <taxon>Alphaproteobacteria</taxon>
        <taxon>Hyphomicrobiales</taxon>
        <taxon>Methylobacteriaceae</taxon>
        <taxon>Methylobacterium</taxon>
    </lineage>
</organism>
<keyword evidence="3" id="KW-1185">Reference proteome</keyword>
<sequence length="40" mass="4188">MIGGAVATPKLKAVTGIMKPMTMRATVMLFSAVASSFVWS</sequence>
<dbReference type="Proteomes" id="UP001236369">
    <property type="component" value="Unassembled WGS sequence"/>
</dbReference>
<evidence type="ECO:0000313" key="3">
    <source>
        <dbReference type="Proteomes" id="UP001236369"/>
    </source>
</evidence>
<reference evidence="2 3" key="1">
    <citation type="submission" date="2023-07" db="EMBL/GenBank/DDBJ databases">
        <title>Genomic Encyclopedia of Type Strains, Phase IV (KMG-IV): sequencing the most valuable type-strain genomes for metagenomic binning, comparative biology and taxonomic classification.</title>
        <authorList>
            <person name="Goeker M."/>
        </authorList>
    </citation>
    <scope>NUCLEOTIDE SEQUENCE [LARGE SCALE GENOMIC DNA]</scope>
    <source>
        <strain evidence="2 3">DSM 19562</strain>
    </source>
</reference>